<keyword evidence="3" id="KW-1185">Reference proteome</keyword>
<reference evidence="2" key="1">
    <citation type="submission" date="2020-03" db="EMBL/GenBank/DDBJ databases">
        <title>Draft Genome Sequence of Cylindrodendrum hubeiense.</title>
        <authorList>
            <person name="Buettner E."/>
            <person name="Kellner H."/>
        </authorList>
    </citation>
    <scope>NUCLEOTIDE SEQUENCE</scope>
    <source>
        <strain evidence="2">IHI 201604</strain>
    </source>
</reference>
<gene>
    <name evidence="2" type="ORF">G7Z17_g10751</name>
</gene>
<name>A0A9P5H4B9_9HYPO</name>
<proteinExistence type="predicted"/>
<evidence type="ECO:0000259" key="1">
    <source>
        <dbReference type="Pfam" id="PF01814"/>
    </source>
</evidence>
<evidence type="ECO:0000313" key="2">
    <source>
        <dbReference type="EMBL" id="KAF7543421.1"/>
    </source>
</evidence>
<dbReference type="InterPro" id="IPR012312">
    <property type="entry name" value="Hemerythrin-like"/>
</dbReference>
<comment type="caution">
    <text evidence="2">The sequence shown here is derived from an EMBL/GenBank/DDBJ whole genome shotgun (WGS) entry which is preliminary data.</text>
</comment>
<dbReference type="PANTHER" id="PTHR38048">
    <property type="entry name" value="EXPRESSED PROTEIN"/>
    <property type="match status" value="1"/>
</dbReference>
<protein>
    <recommendedName>
        <fullName evidence="1">Hemerythrin-like domain-containing protein</fullName>
    </recommendedName>
</protein>
<dbReference type="EMBL" id="JAANBB010000367">
    <property type="protein sequence ID" value="KAF7543421.1"/>
    <property type="molecule type" value="Genomic_DNA"/>
</dbReference>
<dbReference type="AlphaFoldDB" id="A0A9P5H4B9"/>
<dbReference type="InterPro" id="IPR053206">
    <property type="entry name" value="Dimeric_xanthone_biosynth"/>
</dbReference>
<evidence type="ECO:0000313" key="3">
    <source>
        <dbReference type="Proteomes" id="UP000722485"/>
    </source>
</evidence>
<feature type="domain" description="Hemerythrin-like" evidence="1">
    <location>
        <begin position="13"/>
        <end position="128"/>
    </location>
</feature>
<dbReference type="PANTHER" id="PTHR38048:SF2">
    <property type="entry name" value="HEMERYTHRIN-LIKE DOMAIN-CONTAINING PROTEIN"/>
    <property type="match status" value="1"/>
</dbReference>
<dbReference type="OrthoDB" id="58416at2759"/>
<dbReference type="Proteomes" id="UP000722485">
    <property type="component" value="Unassembled WGS sequence"/>
</dbReference>
<accession>A0A9P5H4B9</accession>
<dbReference type="Gene3D" id="1.20.120.520">
    <property type="entry name" value="nmb1532 protein domain like"/>
    <property type="match status" value="1"/>
</dbReference>
<sequence>MFSRVASQMAIVHNMIIRGLNSVYLQAPLVSPNEVPSFLKYSLIWYDLVHTHHLGEESDFFPYLENTTGQKGLMEINVSQHHAFQDGLEAFKTYLEDCVAAKQNFEGSKLVDIIDGFGNTLTTHLRDEIPTLLQLREFGLEKLGTLEKTFDEEGEKNMKLLGIAAGLPFGFCNHDVHFEDGLWANWPPAPWIVHILARHVTYWVHRDWWKFASCDRHGKLRPLHALTQKKE</sequence>
<organism evidence="2 3">
    <name type="scientific">Cylindrodendrum hubeiense</name>
    <dbReference type="NCBI Taxonomy" id="595255"/>
    <lineage>
        <taxon>Eukaryota</taxon>
        <taxon>Fungi</taxon>
        <taxon>Dikarya</taxon>
        <taxon>Ascomycota</taxon>
        <taxon>Pezizomycotina</taxon>
        <taxon>Sordariomycetes</taxon>
        <taxon>Hypocreomycetidae</taxon>
        <taxon>Hypocreales</taxon>
        <taxon>Nectriaceae</taxon>
        <taxon>Cylindrodendrum</taxon>
    </lineage>
</organism>
<dbReference type="Pfam" id="PF01814">
    <property type="entry name" value="Hemerythrin"/>
    <property type="match status" value="1"/>
</dbReference>